<gene>
    <name evidence="1" type="ORF">SAMN05660652_02990</name>
</gene>
<evidence type="ECO:0000313" key="1">
    <source>
        <dbReference type="EMBL" id="SDI18136.1"/>
    </source>
</evidence>
<dbReference type="EMBL" id="FNCY01000014">
    <property type="protein sequence ID" value="SDI18136.1"/>
    <property type="molecule type" value="Genomic_DNA"/>
</dbReference>
<sequence>MKRPPAAPPRTPPPIRKERTIYFSEIPPGQVEEATRFLAGLSGLSIVPHPERLSIDVSYDLHDHSLEELETALIDKGFHLGCALLVKLLRALYYYVEETELHNLEAPERLLKKSQNQAYIQAWERHPHGDHDDTPPEWREYK</sequence>
<dbReference type="OrthoDB" id="8588195at2"/>
<accession>A0A1G8IGS8</accession>
<organism evidence="1 2">
    <name type="scientific">Propionivibrio dicarboxylicus</name>
    <dbReference type="NCBI Taxonomy" id="83767"/>
    <lineage>
        <taxon>Bacteria</taxon>
        <taxon>Pseudomonadati</taxon>
        <taxon>Pseudomonadota</taxon>
        <taxon>Betaproteobacteria</taxon>
        <taxon>Rhodocyclales</taxon>
        <taxon>Rhodocyclaceae</taxon>
        <taxon>Propionivibrio</taxon>
    </lineage>
</organism>
<proteinExistence type="predicted"/>
<keyword evidence="2" id="KW-1185">Reference proteome</keyword>
<dbReference type="AlphaFoldDB" id="A0A1G8IGS8"/>
<dbReference type="STRING" id="83767.SAMN05660652_02990"/>
<protein>
    <submittedName>
        <fullName evidence="1">Uncharacterized protein</fullName>
    </submittedName>
</protein>
<dbReference type="RefSeq" id="WP_091938717.1">
    <property type="nucleotide sequence ID" value="NZ_FNCY01000014.1"/>
</dbReference>
<dbReference type="Proteomes" id="UP000198607">
    <property type="component" value="Unassembled WGS sequence"/>
</dbReference>
<evidence type="ECO:0000313" key="2">
    <source>
        <dbReference type="Proteomes" id="UP000198607"/>
    </source>
</evidence>
<name>A0A1G8IGS8_9RHOO</name>
<reference evidence="1 2" key="1">
    <citation type="submission" date="2016-10" db="EMBL/GenBank/DDBJ databases">
        <authorList>
            <person name="de Groot N.N."/>
        </authorList>
    </citation>
    <scope>NUCLEOTIDE SEQUENCE [LARGE SCALE GENOMIC DNA]</scope>
    <source>
        <strain evidence="1 2">DSM 5885</strain>
    </source>
</reference>